<dbReference type="PANTHER" id="PTHR34276">
    <property type="entry name" value="MINI-RIBONUCLEASE 3"/>
    <property type="match status" value="1"/>
</dbReference>
<dbReference type="STRING" id="1121331.SAMN02745248_02731"/>
<evidence type="ECO:0000256" key="6">
    <source>
        <dbReference type="HAMAP-Rule" id="MF_01468"/>
    </source>
</evidence>
<evidence type="ECO:0000256" key="2">
    <source>
        <dbReference type="ARBA" id="ARBA00022552"/>
    </source>
</evidence>
<evidence type="ECO:0000256" key="1">
    <source>
        <dbReference type="ARBA" id="ARBA00022517"/>
    </source>
</evidence>
<dbReference type="GO" id="GO:0019843">
    <property type="term" value="F:rRNA binding"/>
    <property type="evidence" value="ECO:0007669"/>
    <property type="project" value="UniProtKB-UniRule"/>
</dbReference>
<keyword evidence="1 6" id="KW-0690">Ribosome biogenesis</keyword>
<evidence type="ECO:0000313" key="9">
    <source>
        <dbReference type="Proteomes" id="UP000183952"/>
    </source>
</evidence>
<organism evidence="8 9">
    <name type="scientific">Hathewaya proteolytica DSM 3090</name>
    <dbReference type="NCBI Taxonomy" id="1121331"/>
    <lineage>
        <taxon>Bacteria</taxon>
        <taxon>Bacillati</taxon>
        <taxon>Bacillota</taxon>
        <taxon>Clostridia</taxon>
        <taxon>Eubacteriales</taxon>
        <taxon>Clostridiaceae</taxon>
        <taxon>Hathewaya</taxon>
    </lineage>
</organism>
<comment type="subcellular location">
    <subcellularLocation>
        <location evidence="6">Cytoplasm</location>
    </subcellularLocation>
</comment>
<dbReference type="HAMAP" id="MF_01468">
    <property type="entry name" value="RNase_Mini_III"/>
    <property type="match status" value="1"/>
</dbReference>
<protein>
    <recommendedName>
        <fullName evidence="6">Mini-ribonuclease 3</fullName>
        <shortName evidence="6">Mini-3</shortName>
        <shortName evidence="6">Mini-RNase 3</shortName>
        <ecNumber evidence="6">3.1.26.-</ecNumber>
    </recommendedName>
    <alternativeName>
        <fullName evidence="6">Mini-RNase III</fullName>
        <shortName evidence="6">Mini-III</shortName>
    </alternativeName>
</protein>
<comment type="similarity">
    <text evidence="6">Belongs to the MrnC RNase family.</text>
</comment>
<keyword evidence="3 6" id="KW-0540">Nuclease</keyword>
<feature type="active site" evidence="6">
    <location>
        <position position="26"/>
    </location>
</feature>
<accession>A0A1M6T5H2</accession>
<keyword evidence="4 6" id="KW-0255">Endonuclease</keyword>
<keyword evidence="6" id="KW-0699">rRNA-binding</keyword>
<dbReference type="RefSeq" id="WP_072904599.1">
    <property type="nucleotide sequence ID" value="NZ_FRAD01000036.1"/>
</dbReference>
<keyword evidence="6" id="KW-0694">RNA-binding</keyword>
<dbReference type="GO" id="GO:0006364">
    <property type="term" value="P:rRNA processing"/>
    <property type="evidence" value="ECO:0007669"/>
    <property type="project" value="UniProtKB-UniRule"/>
</dbReference>
<feature type="domain" description="RNase III" evidence="7">
    <location>
        <begin position="2"/>
        <end position="132"/>
    </location>
</feature>
<dbReference type="GO" id="GO:0004525">
    <property type="term" value="F:ribonuclease III activity"/>
    <property type="evidence" value="ECO:0007669"/>
    <property type="project" value="InterPro"/>
</dbReference>
<dbReference type="GO" id="GO:0005737">
    <property type="term" value="C:cytoplasm"/>
    <property type="evidence" value="ECO:0007669"/>
    <property type="project" value="UniProtKB-SubCell"/>
</dbReference>
<name>A0A1M6T5H2_9CLOT</name>
<dbReference type="AlphaFoldDB" id="A0A1M6T5H2"/>
<dbReference type="SMART" id="SM00535">
    <property type="entry name" value="RIBOc"/>
    <property type="match status" value="1"/>
</dbReference>
<dbReference type="PIRSF" id="PIRSF005520">
    <property type="entry name" value="UCP005520"/>
    <property type="match status" value="1"/>
</dbReference>
<dbReference type="InterPro" id="IPR000999">
    <property type="entry name" value="RNase_III_dom"/>
</dbReference>
<dbReference type="SUPFAM" id="SSF69065">
    <property type="entry name" value="RNase III domain-like"/>
    <property type="match status" value="1"/>
</dbReference>
<evidence type="ECO:0000313" key="8">
    <source>
        <dbReference type="EMBL" id="SHK52217.1"/>
    </source>
</evidence>
<evidence type="ECO:0000256" key="3">
    <source>
        <dbReference type="ARBA" id="ARBA00022722"/>
    </source>
</evidence>
<gene>
    <name evidence="6" type="primary">mrnC</name>
    <name evidence="8" type="ORF">SAMN02745248_02731</name>
</gene>
<evidence type="ECO:0000259" key="7">
    <source>
        <dbReference type="SMART" id="SM00535"/>
    </source>
</evidence>
<keyword evidence="5 6" id="KW-0378">Hydrolase</keyword>
<dbReference type="Proteomes" id="UP000183952">
    <property type="component" value="Unassembled WGS sequence"/>
</dbReference>
<evidence type="ECO:0000256" key="4">
    <source>
        <dbReference type="ARBA" id="ARBA00022759"/>
    </source>
</evidence>
<evidence type="ECO:0000256" key="5">
    <source>
        <dbReference type="ARBA" id="ARBA00022801"/>
    </source>
</evidence>
<keyword evidence="6" id="KW-0963">Cytoplasm</keyword>
<dbReference type="InterPro" id="IPR008226">
    <property type="entry name" value="Mini3_fam"/>
</dbReference>
<comment type="function">
    <text evidence="6">Involved in correct processing of both the 5' and 3' ends of 23S rRNA precursor. Processes 30S rRNA precursor transcript even in absence of ribonuclease 3 (Rnc); Rnc processes 30S rRNA into smaller rRNA precursors.</text>
</comment>
<comment type="subunit">
    <text evidence="6">Homodimer.</text>
</comment>
<dbReference type="OrthoDB" id="46571at2"/>
<dbReference type="CDD" id="cd00593">
    <property type="entry name" value="RIBOc"/>
    <property type="match status" value="1"/>
</dbReference>
<dbReference type="Gene3D" id="1.10.1520.10">
    <property type="entry name" value="Ribonuclease III domain"/>
    <property type="match status" value="1"/>
</dbReference>
<keyword evidence="9" id="KW-1185">Reference proteome</keyword>
<dbReference type="EC" id="3.1.26.-" evidence="6"/>
<proteinExistence type="inferred from homology"/>
<keyword evidence="2 6" id="KW-0698">rRNA processing</keyword>
<dbReference type="EMBL" id="FRAD01000036">
    <property type="protein sequence ID" value="SHK52217.1"/>
    <property type="molecule type" value="Genomic_DNA"/>
</dbReference>
<reference evidence="8 9" key="1">
    <citation type="submission" date="2016-11" db="EMBL/GenBank/DDBJ databases">
        <authorList>
            <person name="Jaros S."/>
            <person name="Januszkiewicz K."/>
            <person name="Wedrychowicz H."/>
        </authorList>
    </citation>
    <scope>NUCLEOTIDE SEQUENCE [LARGE SCALE GENOMIC DNA]</scope>
    <source>
        <strain evidence="8 9">DSM 3090</strain>
    </source>
</reference>
<keyword evidence="6" id="KW-0460">Magnesium</keyword>
<comment type="cofactor">
    <cofactor evidence="6">
        <name>Mg(2+)</name>
        <dbReference type="ChEBI" id="CHEBI:18420"/>
    </cofactor>
</comment>
<sequence length="132" mass="15188">MDLFDNTITDKEALGVSALAFAYVGDAVYEIIIRNYLITKFKEMNAHKLHVKATEYVKAKAQCEFMKSIMEYLTEDEMAVFKRGRNAKSYTSPKNADITDYRMATGFEALIGYLYITGRKNRINELLNYVVK</sequence>
<dbReference type="PANTHER" id="PTHR34276:SF1">
    <property type="entry name" value="MINI-RIBONUCLEASE 3"/>
    <property type="match status" value="1"/>
</dbReference>
<dbReference type="InterPro" id="IPR036389">
    <property type="entry name" value="RNase_III_sf"/>
</dbReference>
<dbReference type="Pfam" id="PF00636">
    <property type="entry name" value="Ribonuclease_3"/>
    <property type="match status" value="1"/>
</dbReference>